<feature type="transmembrane region" description="Helical" evidence="7">
    <location>
        <begin position="196"/>
        <end position="215"/>
    </location>
</feature>
<feature type="transmembrane region" description="Helical" evidence="7">
    <location>
        <begin position="126"/>
        <end position="149"/>
    </location>
</feature>
<feature type="transmembrane region" description="Helical" evidence="7">
    <location>
        <begin position="156"/>
        <end position="176"/>
    </location>
</feature>
<keyword evidence="5 7" id="KW-0472">Membrane</keyword>
<comment type="subcellular location">
    <subcellularLocation>
        <location evidence="1">Cell membrane</location>
        <topology evidence="1">Multi-pass membrane protein</topology>
    </subcellularLocation>
</comment>
<evidence type="ECO:0000256" key="5">
    <source>
        <dbReference type="ARBA" id="ARBA00023136"/>
    </source>
</evidence>
<feature type="transmembrane region" description="Helical" evidence="7">
    <location>
        <begin position="278"/>
        <end position="296"/>
    </location>
</feature>
<evidence type="ECO:0000256" key="3">
    <source>
        <dbReference type="ARBA" id="ARBA00022692"/>
    </source>
</evidence>
<keyword evidence="9" id="KW-1185">Reference proteome</keyword>
<feature type="compositionally biased region" description="Low complexity" evidence="6">
    <location>
        <begin position="10"/>
        <end position="21"/>
    </location>
</feature>
<organism evidence="8 9">
    <name type="scientific">Actinoallomurus liliacearum</name>
    <dbReference type="NCBI Taxonomy" id="1080073"/>
    <lineage>
        <taxon>Bacteria</taxon>
        <taxon>Bacillati</taxon>
        <taxon>Actinomycetota</taxon>
        <taxon>Actinomycetes</taxon>
        <taxon>Streptosporangiales</taxon>
        <taxon>Thermomonosporaceae</taxon>
        <taxon>Actinoallomurus</taxon>
    </lineage>
</organism>
<dbReference type="InterPro" id="IPR001851">
    <property type="entry name" value="ABC_transp_permease"/>
</dbReference>
<feature type="transmembrane region" description="Helical" evidence="7">
    <location>
        <begin position="248"/>
        <end position="272"/>
    </location>
</feature>
<dbReference type="PANTHER" id="PTHR32196">
    <property type="entry name" value="ABC TRANSPORTER PERMEASE PROTEIN YPHD-RELATED-RELATED"/>
    <property type="match status" value="1"/>
</dbReference>
<feature type="transmembrane region" description="Helical" evidence="7">
    <location>
        <begin position="78"/>
        <end position="96"/>
    </location>
</feature>
<dbReference type="PANTHER" id="PTHR32196:SF72">
    <property type="entry name" value="RIBOSE IMPORT PERMEASE PROTEIN RBSC"/>
    <property type="match status" value="1"/>
</dbReference>
<comment type="caution">
    <text evidence="8">The sequence shown here is derived from an EMBL/GenBank/DDBJ whole genome shotgun (WGS) entry which is preliminary data.</text>
</comment>
<dbReference type="RefSeq" id="WP_345360886.1">
    <property type="nucleotide sequence ID" value="NZ_BAABHJ010000022.1"/>
</dbReference>
<evidence type="ECO:0000256" key="6">
    <source>
        <dbReference type="SAM" id="MobiDB-lite"/>
    </source>
</evidence>
<evidence type="ECO:0000313" key="8">
    <source>
        <dbReference type="EMBL" id="GAA4613074.1"/>
    </source>
</evidence>
<feature type="transmembrane region" description="Helical" evidence="7">
    <location>
        <begin position="303"/>
        <end position="322"/>
    </location>
</feature>
<dbReference type="Pfam" id="PF02653">
    <property type="entry name" value="BPD_transp_2"/>
    <property type="match status" value="1"/>
</dbReference>
<reference evidence="9" key="1">
    <citation type="journal article" date="2019" name="Int. J. Syst. Evol. Microbiol.">
        <title>The Global Catalogue of Microorganisms (GCM) 10K type strain sequencing project: providing services to taxonomists for standard genome sequencing and annotation.</title>
        <authorList>
            <consortium name="The Broad Institute Genomics Platform"/>
            <consortium name="The Broad Institute Genome Sequencing Center for Infectious Disease"/>
            <person name="Wu L."/>
            <person name="Ma J."/>
        </authorList>
    </citation>
    <scope>NUCLEOTIDE SEQUENCE [LARGE SCALE GENOMIC DNA]</scope>
    <source>
        <strain evidence="9">JCM 17938</strain>
    </source>
</reference>
<evidence type="ECO:0000256" key="4">
    <source>
        <dbReference type="ARBA" id="ARBA00022989"/>
    </source>
</evidence>
<evidence type="ECO:0000313" key="9">
    <source>
        <dbReference type="Proteomes" id="UP001500212"/>
    </source>
</evidence>
<dbReference type="Proteomes" id="UP001500212">
    <property type="component" value="Unassembled WGS sequence"/>
</dbReference>
<feature type="transmembrane region" description="Helical" evidence="7">
    <location>
        <begin position="45"/>
        <end position="66"/>
    </location>
</feature>
<name>A0ABP8TPD3_9ACTN</name>
<evidence type="ECO:0000256" key="7">
    <source>
        <dbReference type="SAM" id="Phobius"/>
    </source>
</evidence>
<dbReference type="CDD" id="cd06579">
    <property type="entry name" value="TM_PBP1_transp_AraH_like"/>
    <property type="match status" value="1"/>
</dbReference>
<keyword evidence="4 7" id="KW-1133">Transmembrane helix</keyword>
<proteinExistence type="predicted"/>
<protein>
    <submittedName>
        <fullName evidence="8">Ribose ABC transporter permease</fullName>
    </submittedName>
</protein>
<accession>A0ABP8TPD3</accession>
<evidence type="ECO:0000256" key="2">
    <source>
        <dbReference type="ARBA" id="ARBA00022475"/>
    </source>
</evidence>
<gene>
    <name evidence="8" type="primary">rbsC</name>
    <name evidence="8" type="ORF">GCM10023195_56440</name>
</gene>
<dbReference type="EMBL" id="BAABHJ010000022">
    <property type="protein sequence ID" value="GAA4613074.1"/>
    <property type="molecule type" value="Genomic_DNA"/>
</dbReference>
<evidence type="ECO:0000256" key="1">
    <source>
        <dbReference type="ARBA" id="ARBA00004651"/>
    </source>
</evidence>
<feature type="region of interest" description="Disordered" evidence="6">
    <location>
        <begin position="1"/>
        <end position="21"/>
    </location>
</feature>
<keyword evidence="2" id="KW-1003">Cell membrane</keyword>
<keyword evidence="3 7" id="KW-0812">Transmembrane</keyword>
<sequence length="355" mass="35537">MAPESTHGESPAQAPSPARPALVADTVPQPARTPWLRDPARRPGWPADLSMLPALVLLIAVLSLFTDGLLTPSNITNVFSQSAVVAIAAIGATFVILTGGIDLSTGSVIGASGVAGAWIITSTHSVAVGIAAGLLTGTAIGLAVGVVVARLPVVPFAVTLAALYVVSGGTTLLSHGKTIAPVPAGFIDFSIDGPGGVPYAVWLAVGLYVLAQLALTRTAWGRRVVYVGANAEVARISGVDVARTKTSVYAVAGLSSAMAGMVLTSGLAGAGASMGSPLLLNIVGAVVLGGTSLFGGRGSMLRTGIGVLFLGFLSNGMSLLGLPSYDQQIVTGVLIFAAASADGLLRRLRPSLTLA</sequence>